<reference evidence="1" key="1">
    <citation type="submission" date="2022-10" db="EMBL/GenBank/DDBJ databases">
        <title>Culturing micro-colonial fungi from biological soil crusts in the Mojave desert and describing Neophaeococcomyces mojavensis, and introducing the new genera and species Taxawa tesnikishii.</title>
        <authorList>
            <person name="Kurbessoian T."/>
            <person name="Stajich J.E."/>
        </authorList>
    </citation>
    <scope>NUCLEOTIDE SEQUENCE</scope>
    <source>
        <strain evidence="1">JES_112</strain>
    </source>
</reference>
<evidence type="ECO:0000313" key="1">
    <source>
        <dbReference type="EMBL" id="KAJ9662911.1"/>
    </source>
</evidence>
<proteinExistence type="predicted"/>
<organism evidence="1 2">
    <name type="scientific">Neophaeococcomyces mojaviensis</name>
    <dbReference type="NCBI Taxonomy" id="3383035"/>
    <lineage>
        <taxon>Eukaryota</taxon>
        <taxon>Fungi</taxon>
        <taxon>Dikarya</taxon>
        <taxon>Ascomycota</taxon>
        <taxon>Pezizomycotina</taxon>
        <taxon>Eurotiomycetes</taxon>
        <taxon>Chaetothyriomycetidae</taxon>
        <taxon>Chaetothyriales</taxon>
        <taxon>Chaetothyriales incertae sedis</taxon>
        <taxon>Neophaeococcomyces</taxon>
    </lineage>
</organism>
<evidence type="ECO:0000313" key="2">
    <source>
        <dbReference type="Proteomes" id="UP001172386"/>
    </source>
</evidence>
<comment type="caution">
    <text evidence="1">The sequence shown here is derived from an EMBL/GenBank/DDBJ whole genome shotgun (WGS) entry which is preliminary data.</text>
</comment>
<dbReference type="EMBL" id="JAPDRQ010000012">
    <property type="protein sequence ID" value="KAJ9662911.1"/>
    <property type="molecule type" value="Genomic_DNA"/>
</dbReference>
<gene>
    <name evidence="1" type="ORF">H2198_001139</name>
</gene>
<keyword evidence="2" id="KW-1185">Reference proteome</keyword>
<protein>
    <submittedName>
        <fullName evidence="1">Uncharacterized protein</fullName>
    </submittedName>
</protein>
<accession>A0ACC3AHW6</accession>
<sequence>MSYIVPIHRPSSARLALKLNFLAPQDESVVIAKANRLEIYSYSPDGGLTLVHSRSVYGYIEILDAIRPASSATDHLFVCTDRRQYFTCSWDAEAKQLKTEQSYVDLADKTLRSTRDNRAHIDPTRQYMTLELYDGIVTIIPFVQPSAKKIRRESSAAISNVPGTLGEPVQVRVQEIAIRDSAFLEADSESKAHPQLALLWEDNANEPHLKLLELSYSAAGAGTESQATADLATVKELRGHELDSGTSHLIPVPQPYGGFLVLGERSITYVDSDLATVVPKPLDEQATIWSCWTKVEDQRWLLADEYGYLYFLMLEIRNGLEVTGWKLDKLGKASTAACLVYLGEGLVLIGSHSGDSQVVQIQEGGTGIVQTFSNIAPILDLQLMDLGRGAESAVQTGEFSTGQARLVTASGAWQDGTVRAVRSGVGMEELGDVGEIPLITDMWGLSTSGNEDVHDMLLASFATETRAFKFDAEGSVEEVDDFCNVEFTEPTLLATNLPDRKLLQVHETGLRIADLESGMGIFQWKPADSTASITGACANGAHVIVVESGRTIHVFHTTGQDNSPSASKTFPTDSQISDVTISQSQSNACIVSFSQSASVAVLDLHSLDVLSTQTLGIPGTDVPRSILIANILPNAAPTLFISMADGTVVTLSYDIVNSTFSGVTRILLGSEPVFLKDLPRTTKNGQKVVNVFASCEQPSLIYASEGRIIYSAINSDQAARVCPFDSEAFPGSIAVASPTELKLAMIDTTRTTQLQTLPIGETVRVLSYQPKLKMFGIGCIRRRLEFGEDNEPLEELQASVSLADEVTFKKIDSFDLDERELVDCITTYERLDHDSDHVEMDDEESIFVVGTSINPESGAINQEDRGRILVFSVNSRNPKLNLLTQLSVRGACRSLAIANGMIVAGLVKVVALYSLAPSQDKGSRYSHKLTRLASYRTSTDPISLSVYPGTQDRPTTIAVGDLMKSVSIVSIVTPTEAEDEKYHLYETARHFATVWTHSVAAVGENEWAVADSEGNIAMLRQNLDAYGDEARRLEVTGEMRLGELINRIIPISPSGLTAPQQKNQGPPNKGKARTGSTAAVSTHRASVTAASLEDAGPLVRPHAFIATVEGSIYMLGVINPAYTDPLIRLQTALSTRVLAPGYMPWAKYRAWRAEEREGEEPFRFVDGEMVEQGLLNLSDNTLEEVLRECGFGAQPDGADSGLTVAQVRKWGEDLRRLY</sequence>
<name>A0ACC3AHW6_9EURO</name>
<dbReference type="Proteomes" id="UP001172386">
    <property type="component" value="Unassembled WGS sequence"/>
</dbReference>